<dbReference type="GO" id="GO:0046983">
    <property type="term" value="F:protein dimerization activity"/>
    <property type="evidence" value="ECO:0007669"/>
    <property type="project" value="InterPro"/>
</dbReference>
<feature type="compositionally biased region" description="Polar residues" evidence="3">
    <location>
        <begin position="172"/>
        <end position="182"/>
    </location>
</feature>
<dbReference type="EMBL" id="JAGIXG020000001">
    <property type="protein sequence ID" value="KAI6785978.1"/>
    <property type="molecule type" value="Genomic_DNA"/>
</dbReference>
<dbReference type="Pfam" id="PF00010">
    <property type="entry name" value="HLH"/>
    <property type="match status" value="1"/>
</dbReference>
<dbReference type="InterPro" id="IPR011598">
    <property type="entry name" value="bHLH_dom"/>
</dbReference>
<evidence type="ECO:0000256" key="1">
    <source>
        <dbReference type="ARBA" id="ARBA00023125"/>
    </source>
</evidence>
<dbReference type="SUPFAM" id="SSF57701">
    <property type="entry name" value="Zn2/Cys6 DNA-binding domain"/>
    <property type="match status" value="1"/>
</dbReference>
<feature type="region of interest" description="Disordered" evidence="3">
    <location>
        <begin position="1"/>
        <end position="91"/>
    </location>
</feature>
<feature type="compositionally biased region" description="Low complexity" evidence="3">
    <location>
        <begin position="153"/>
        <end position="171"/>
    </location>
</feature>
<feature type="region of interest" description="Disordered" evidence="3">
    <location>
        <begin position="624"/>
        <end position="647"/>
    </location>
</feature>
<dbReference type="PROSITE" id="PS50048">
    <property type="entry name" value="ZN2_CY6_FUNGAL_2"/>
    <property type="match status" value="1"/>
</dbReference>
<feature type="compositionally biased region" description="Low complexity" evidence="3">
    <location>
        <begin position="259"/>
        <end position="269"/>
    </location>
</feature>
<sequence>METAAQPRPQPPKSLNKLLNNDEPLANGTSQLRDSGFYSTGDISSKHTSSASFNSHGLSPAASGYQSSTDKTPSPIAGHMSTNHPVISPTAPSMSVAHMVSPTATHAPDYRALHHQRSMDSGHSSATMDGASLARRESVDSRINQGISNIQLSNSNNNNSPYTSHNPSTTSFQSTLHSQRNPRSGFETPPVHRISNGYAPHNDRNPDAKYPRTAPTITGPTTSHIARAAEPVKGQAWAFPEDREDPRHSQHSAYDLSRRSSISESIASSQFTADSRLPPGQRRLDDGPSPPAVPEIPLQHRQVSGLQDDGMAGNQPYSRTPELRVSHKLAERKRRTEMKELFDNLRDQMPQERGTKASKWEILTKAIEEHKYQASLIAQLRHENNKLRQENEAMRSQMSGYRVEAPPPAPGHHEGAAPPPPQPHANHAPYATEYSSGSRTELPPLRSLGPDNMTGVHDLDIIVIFFFVLYILPAPTDQGRTDSSPAKVRGSDDYEDLGGSRRGSGPQSRRLGIGSTTPAYAMDEPFLFTASKRQDRQGAASRQKSCNACVRGKRRCDKTLPRCTRCAAKGLECVYAKLPPGAPATSTSSPTEEEEEESMSSAATHVDDYAMGGAFEMPSTYDMHLDPTACGGPSSSSSSSSTQAGTLELDPNLDFNIADLIQGNTGEWSLPPFLEEPKMNFPVPTMFQPTSPPAPEPIRDIMILRNGIGRDECLSADPLLVHDKRTAVGFVHHWVRNMPDVFARTRLLPFIHPRLYAGNLPRPMMAAFGACAAYSGRTEATRPWVLKLVADTSREILHEGKVATTPLEKIARLQAHTVVDTIRTFDGDITLRSASERERDVRKAWLMDLLQVRDELERDEGVVGGEAKRDEPPRSWESWVLVESVRRTIFMALAFHCLVQVLKSEMPDKDMWPNGQNFTASSHLWNAQSPMDFFRAWREKPHWWVKDLGFDAFWQYARAEDADEFTRLFLTIHVGPDTMDEFMSTKQVST</sequence>
<feature type="domain" description="Zn(2)-C6 fungal-type" evidence="4">
    <location>
        <begin position="545"/>
        <end position="575"/>
    </location>
</feature>
<feature type="region of interest" description="Disordered" evidence="3">
    <location>
        <begin position="478"/>
        <end position="517"/>
    </location>
</feature>
<feature type="region of interest" description="Disordered" evidence="3">
    <location>
        <begin position="578"/>
        <end position="601"/>
    </location>
</feature>
<dbReference type="Pfam" id="PF00172">
    <property type="entry name" value="Zn_clus"/>
    <property type="match status" value="1"/>
</dbReference>
<evidence type="ECO:0000256" key="2">
    <source>
        <dbReference type="ARBA" id="ARBA00023242"/>
    </source>
</evidence>
<dbReference type="Gene3D" id="4.10.280.10">
    <property type="entry name" value="Helix-loop-helix DNA-binding domain"/>
    <property type="match status" value="1"/>
</dbReference>
<feature type="compositionally biased region" description="Polar residues" evidence="3">
    <location>
        <begin position="141"/>
        <end position="152"/>
    </location>
</feature>
<keyword evidence="2" id="KW-0539">Nucleus</keyword>
<dbReference type="CDD" id="cd00067">
    <property type="entry name" value="GAL4"/>
    <property type="match status" value="1"/>
</dbReference>
<feature type="region of interest" description="Disordered" evidence="3">
    <location>
        <begin position="238"/>
        <end position="296"/>
    </location>
</feature>
<gene>
    <name evidence="6" type="ORF">J7T54_006317</name>
</gene>
<evidence type="ECO:0008006" key="8">
    <source>
        <dbReference type="Google" id="ProtNLM"/>
    </source>
</evidence>
<dbReference type="Proteomes" id="UP001055219">
    <property type="component" value="Unassembled WGS sequence"/>
</dbReference>
<dbReference type="OrthoDB" id="9930022at2759"/>
<feature type="domain" description="BHLH" evidence="5">
    <location>
        <begin position="322"/>
        <end position="373"/>
    </location>
</feature>
<dbReference type="GO" id="GO:0090575">
    <property type="term" value="C:RNA polymerase II transcription regulator complex"/>
    <property type="evidence" value="ECO:0007669"/>
    <property type="project" value="TreeGrafter"/>
</dbReference>
<dbReference type="PANTHER" id="PTHR10328:SF15">
    <property type="entry name" value="BHLH TRANSCRIPTION FACTOR"/>
    <property type="match status" value="1"/>
</dbReference>
<reference evidence="6" key="1">
    <citation type="journal article" date="2021" name="J Fungi (Basel)">
        <title>Genomic and Metabolomic Analyses of the Marine Fungus Emericellopsis cladophorae: Insights into Saltwater Adaptability Mechanisms and Its Biosynthetic Potential.</title>
        <authorList>
            <person name="Goncalves M.F.M."/>
            <person name="Hilario S."/>
            <person name="Van de Peer Y."/>
            <person name="Esteves A.C."/>
            <person name="Alves A."/>
        </authorList>
    </citation>
    <scope>NUCLEOTIDE SEQUENCE</scope>
    <source>
        <strain evidence="6">MUM 19.33</strain>
    </source>
</reference>
<dbReference type="Gene3D" id="4.10.240.10">
    <property type="entry name" value="Zn(2)-C6 fungal-type DNA-binding domain"/>
    <property type="match status" value="1"/>
</dbReference>
<dbReference type="GO" id="GO:0000981">
    <property type="term" value="F:DNA-binding transcription factor activity, RNA polymerase II-specific"/>
    <property type="evidence" value="ECO:0007669"/>
    <property type="project" value="InterPro"/>
</dbReference>
<dbReference type="GeneID" id="75832795"/>
<dbReference type="RefSeq" id="XP_051366834.1">
    <property type="nucleotide sequence ID" value="XM_051506188.1"/>
</dbReference>
<organism evidence="6 7">
    <name type="scientific">Emericellopsis cladophorae</name>
    <dbReference type="NCBI Taxonomy" id="2686198"/>
    <lineage>
        <taxon>Eukaryota</taxon>
        <taxon>Fungi</taxon>
        <taxon>Dikarya</taxon>
        <taxon>Ascomycota</taxon>
        <taxon>Pezizomycotina</taxon>
        <taxon>Sordariomycetes</taxon>
        <taxon>Hypocreomycetidae</taxon>
        <taxon>Hypocreales</taxon>
        <taxon>Bionectriaceae</taxon>
        <taxon>Emericellopsis</taxon>
    </lineage>
</organism>
<dbReference type="InterPro" id="IPR036638">
    <property type="entry name" value="HLH_DNA-bd_sf"/>
</dbReference>
<proteinExistence type="predicted"/>
<dbReference type="GO" id="GO:0008270">
    <property type="term" value="F:zinc ion binding"/>
    <property type="evidence" value="ECO:0007669"/>
    <property type="project" value="InterPro"/>
</dbReference>
<feature type="compositionally biased region" description="Polar residues" evidence="3">
    <location>
        <begin position="80"/>
        <end position="91"/>
    </location>
</feature>
<evidence type="ECO:0000259" key="4">
    <source>
        <dbReference type="PROSITE" id="PS50048"/>
    </source>
</evidence>
<name>A0A9P9YAE0_9HYPO</name>
<keyword evidence="7" id="KW-1185">Reference proteome</keyword>
<feature type="region of interest" description="Disordered" evidence="3">
    <location>
        <begin position="115"/>
        <end position="223"/>
    </location>
</feature>
<dbReference type="PROSITE" id="PS50888">
    <property type="entry name" value="BHLH"/>
    <property type="match status" value="1"/>
</dbReference>
<comment type="caution">
    <text evidence="6">The sequence shown here is derived from an EMBL/GenBank/DDBJ whole genome shotgun (WGS) entry which is preliminary data.</text>
</comment>
<feature type="compositionally biased region" description="Polar residues" evidence="3">
    <location>
        <begin position="27"/>
        <end position="57"/>
    </location>
</feature>
<dbReference type="GO" id="GO:0003677">
    <property type="term" value="F:DNA binding"/>
    <property type="evidence" value="ECO:0007669"/>
    <property type="project" value="UniProtKB-KW"/>
</dbReference>
<protein>
    <recommendedName>
        <fullName evidence="8">Zn(2)-C6 fungal-type domain-containing protein</fullName>
    </recommendedName>
</protein>
<evidence type="ECO:0000256" key="3">
    <source>
        <dbReference type="SAM" id="MobiDB-lite"/>
    </source>
</evidence>
<feature type="compositionally biased region" description="Basic and acidic residues" evidence="3">
    <location>
        <begin position="201"/>
        <end position="210"/>
    </location>
</feature>
<dbReference type="SMART" id="SM00066">
    <property type="entry name" value="GAL4"/>
    <property type="match status" value="1"/>
</dbReference>
<dbReference type="PANTHER" id="PTHR10328">
    <property type="entry name" value="PROTEIN MAX MYC-ASSOCIATED FACTOR X"/>
    <property type="match status" value="1"/>
</dbReference>
<keyword evidence="1" id="KW-0238">DNA-binding</keyword>
<dbReference type="SMART" id="SM00353">
    <property type="entry name" value="HLH"/>
    <property type="match status" value="1"/>
</dbReference>
<dbReference type="GO" id="GO:0045944">
    <property type="term" value="P:positive regulation of transcription by RNA polymerase II"/>
    <property type="evidence" value="ECO:0007669"/>
    <property type="project" value="TreeGrafter"/>
</dbReference>
<dbReference type="InterPro" id="IPR001138">
    <property type="entry name" value="Zn2Cys6_DnaBD"/>
</dbReference>
<accession>A0A9P9YAE0</accession>
<evidence type="ECO:0000313" key="7">
    <source>
        <dbReference type="Proteomes" id="UP001055219"/>
    </source>
</evidence>
<evidence type="ECO:0000313" key="6">
    <source>
        <dbReference type="EMBL" id="KAI6785978.1"/>
    </source>
</evidence>
<reference evidence="6" key="2">
    <citation type="submission" date="2022-07" db="EMBL/GenBank/DDBJ databases">
        <authorList>
            <person name="Goncalves M.F.M."/>
            <person name="Hilario S."/>
            <person name="Van De Peer Y."/>
            <person name="Esteves A.C."/>
            <person name="Alves A."/>
        </authorList>
    </citation>
    <scope>NUCLEOTIDE SEQUENCE</scope>
    <source>
        <strain evidence="6">MUM 19.33</strain>
    </source>
</reference>
<dbReference type="SUPFAM" id="SSF47459">
    <property type="entry name" value="HLH, helix-loop-helix DNA-binding domain"/>
    <property type="match status" value="1"/>
</dbReference>
<evidence type="ECO:0000259" key="5">
    <source>
        <dbReference type="PROSITE" id="PS50888"/>
    </source>
</evidence>
<feature type="region of interest" description="Disordered" evidence="3">
    <location>
        <begin position="393"/>
        <end position="446"/>
    </location>
</feature>
<dbReference type="AlphaFoldDB" id="A0A9P9YAE0"/>
<dbReference type="InterPro" id="IPR036864">
    <property type="entry name" value="Zn2-C6_fun-type_DNA-bd_sf"/>
</dbReference>